<evidence type="ECO:0000259" key="6">
    <source>
        <dbReference type="Pfam" id="PF13649"/>
    </source>
</evidence>
<dbReference type="RefSeq" id="WP_283764347.1">
    <property type="nucleotide sequence ID" value="NZ_JAQPOK010000150.1"/>
</dbReference>
<dbReference type="Proteomes" id="UP001231370">
    <property type="component" value="Unassembled WGS sequence"/>
</dbReference>
<dbReference type="EMBL" id="JAQPOK010000150">
    <property type="protein sequence ID" value="MDJ1181047.1"/>
    <property type="molecule type" value="Genomic_DNA"/>
</dbReference>
<dbReference type="InterPro" id="IPR041698">
    <property type="entry name" value="Methyltransf_25"/>
</dbReference>
<comment type="pathway">
    <text evidence="1">Lipid metabolism.</text>
</comment>
<evidence type="ECO:0000256" key="1">
    <source>
        <dbReference type="ARBA" id="ARBA00005189"/>
    </source>
</evidence>
<dbReference type="GO" id="GO:0032259">
    <property type="term" value="P:methylation"/>
    <property type="evidence" value="ECO:0007669"/>
    <property type="project" value="UniProtKB-KW"/>
</dbReference>
<reference evidence="7 8" key="1">
    <citation type="submission" date="2023-01" db="EMBL/GenBank/DDBJ databases">
        <title>Novel diversity within Roseofilum (Cyanobacteria; Desertifilaceae) from marine benthic mats with descriptions of four novel species.</title>
        <authorList>
            <person name="Wang Y."/>
            <person name="Berthold D.E."/>
            <person name="Hu J."/>
            <person name="Lefler F.W."/>
            <person name="Laughinghouse H.D. IV."/>
        </authorList>
    </citation>
    <scope>NUCLEOTIDE SEQUENCE [LARGE SCALE GENOMIC DNA]</scope>
    <source>
        <strain evidence="7 8">BLCC-M91</strain>
    </source>
</reference>
<comment type="pathway">
    <text evidence="4">Phospholipid metabolism.</text>
</comment>
<evidence type="ECO:0000256" key="2">
    <source>
        <dbReference type="ARBA" id="ARBA00022603"/>
    </source>
</evidence>
<protein>
    <submittedName>
        <fullName evidence="7">Methyltransferase domain-containing protein</fullName>
    </submittedName>
</protein>
<organism evidence="7 8">
    <name type="scientific">Roseofilum halophilum BLCC-M91</name>
    <dbReference type="NCBI Taxonomy" id="3022259"/>
    <lineage>
        <taxon>Bacteria</taxon>
        <taxon>Bacillati</taxon>
        <taxon>Cyanobacteriota</taxon>
        <taxon>Cyanophyceae</taxon>
        <taxon>Desertifilales</taxon>
        <taxon>Desertifilaceae</taxon>
        <taxon>Roseofilum</taxon>
        <taxon>Roseofilum halophilum</taxon>
    </lineage>
</organism>
<comment type="caution">
    <text evidence="7">The sequence shown here is derived from an EMBL/GenBank/DDBJ whole genome shotgun (WGS) entry which is preliminary data.</text>
</comment>
<keyword evidence="3" id="KW-0808">Transferase</keyword>
<dbReference type="GO" id="GO:0008168">
    <property type="term" value="F:methyltransferase activity"/>
    <property type="evidence" value="ECO:0007669"/>
    <property type="project" value="UniProtKB-KW"/>
</dbReference>
<evidence type="ECO:0000256" key="4">
    <source>
        <dbReference type="ARBA" id="ARBA00025707"/>
    </source>
</evidence>
<proteinExistence type="predicted"/>
<evidence type="ECO:0000313" key="8">
    <source>
        <dbReference type="Proteomes" id="UP001231370"/>
    </source>
</evidence>
<dbReference type="CDD" id="cd02440">
    <property type="entry name" value="AdoMet_MTases"/>
    <property type="match status" value="1"/>
</dbReference>
<feature type="domain" description="Methyltransferase" evidence="6">
    <location>
        <begin position="71"/>
        <end position="165"/>
    </location>
</feature>
<dbReference type="Pfam" id="PF13649">
    <property type="entry name" value="Methyltransf_25"/>
    <property type="match status" value="1"/>
</dbReference>
<sequence>MSKKFTDAETEHYYNTVEIQYQIPWNPDGSKHWGYFDDLNVPDEEEALFRASNRWNEYMLSKSGINADSRVLDIGCGNGHTAVYLANQTQCEVVGIDISQIHVDNAQKQAEKFTQLKLSFVKASATSLPFSNGEFTHIWSQGTLLHIHERELVLEEAHRLLAPEGIFLFDDLVSLHDRPTEDTQNYVYNRLHVSRFISPESYADALRRAGFEVLDSLDLRQHMKKFYDIQSKRFQGDAERSLGYQKTSQAVVNGEIAWWFYLCKKL</sequence>
<accession>A0ABT7BPD6</accession>
<evidence type="ECO:0000256" key="3">
    <source>
        <dbReference type="ARBA" id="ARBA00022679"/>
    </source>
</evidence>
<dbReference type="PANTHER" id="PTHR44307">
    <property type="entry name" value="PHOSPHOETHANOLAMINE METHYLTRANSFERASE"/>
    <property type="match status" value="1"/>
</dbReference>
<dbReference type="SUPFAM" id="SSF53335">
    <property type="entry name" value="S-adenosyl-L-methionine-dependent methyltransferases"/>
    <property type="match status" value="1"/>
</dbReference>
<dbReference type="Gene3D" id="3.40.50.150">
    <property type="entry name" value="Vaccinia Virus protein VP39"/>
    <property type="match status" value="1"/>
</dbReference>
<evidence type="ECO:0000256" key="5">
    <source>
        <dbReference type="ARBA" id="ARBA00047622"/>
    </source>
</evidence>
<evidence type="ECO:0000313" key="7">
    <source>
        <dbReference type="EMBL" id="MDJ1181047.1"/>
    </source>
</evidence>
<dbReference type="InterPro" id="IPR029063">
    <property type="entry name" value="SAM-dependent_MTases_sf"/>
</dbReference>
<keyword evidence="2 7" id="KW-0489">Methyltransferase</keyword>
<name>A0ABT7BPD6_9CYAN</name>
<comment type="catalytic activity">
    <reaction evidence="5">
        <text>phosphoethanolamine + S-adenosyl-L-methionine = N-methylethanolamine phosphate + S-adenosyl-L-homocysteine + H(+)</text>
        <dbReference type="Rhea" id="RHEA:20365"/>
        <dbReference type="ChEBI" id="CHEBI:15378"/>
        <dbReference type="ChEBI" id="CHEBI:57781"/>
        <dbReference type="ChEBI" id="CHEBI:57856"/>
        <dbReference type="ChEBI" id="CHEBI:58190"/>
        <dbReference type="ChEBI" id="CHEBI:59789"/>
        <dbReference type="EC" id="2.1.1.103"/>
    </reaction>
    <physiologicalReaction direction="left-to-right" evidence="5">
        <dbReference type="Rhea" id="RHEA:20366"/>
    </physiologicalReaction>
</comment>
<gene>
    <name evidence="7" type="ORF">PJF56_19485</name>
</gene>
<dbReference type="PANTHER" id="PTHR44307:SF2">
    <property type="entry name" value="PHOSPHOETHANOLAMINE METHYLTRANSFERASE ISOFORM X1"/>
    <property type="match status" value="1"/>
</dbReference>
<keyword evidence="8" id="KW-1185">Reference proteome</keyword>